<dbReference type="Pfam" id="PF02104">
    <property type="entry name" value="SURF1"/>
    <property type="match status" value="1"/>
</dbReference>
<dbReference type="EMBL" id="BSUZ01000001">
    <property type="protein sequence ID" value="GMA84961.1"/>
    <property type="molecule type" value="Genomic_DNA"/>
</dbReference>
<organism evidence="3 4">
    <name type="scientific">Angustibacter aerolatus</name>
    <dbReference type="NCBI Taxonomy" id="1162965"/>
    <lineage>
        <taxon>Bacteria</taxon>
        <taxon>Bacillati</taxon>
        <taxon>Actinomycetota</taxon>
        <taxon>Actinomycetes</taxon>
        <taxon>Kineosporiales</taxon>
        <taxon>Kineosporiaceae</taxon>
    </lineage>
</organism>
<dbReference type="CDD" id="cd06662">
    <property type="entry name" value="SURF1"/>
    <property type="match status" value="1"/>
</dbReference>
<reference evidence="4" key="1">
    <citation type="journal article" date="2019" name="Int. J. Syst. Evol. Microbiol.">
        <title>The Global Catalogue of Microorganisms (GCM) 10K type strain sequencing project: providing services to taxonomists for standard genome sequencing and annotation.</title>
        <authorList>
            <consortium name="The Broad Institute Genomics Platform"/>
            <consortium name="The Broad Institute Genome Sequencing Center for Infectious Disease"/>
            <person name="Wu L."/>
            <person name="Ma J."/>
        </authorList>
    </citation>
    <scope>NUCLEOTIDE SEQUENCE [LARGE SCALE GENOMIC DNA]</scope>
    <source>
        <strain evidence="4">NBRC 108730</strain>
    </source>
</reference>
<feature type="compositionally biased region" description="Basic and acidic residues" evidence="2">
    <location>
        <begin position="1"/>
        <end position="19"/>
    </location>
</feature>
<protein>
    <recommendedName>
        <fullName evidence="1">SURF1-like protein</fullName>
    </recommendedName>
</protein>
<keyword evidence="1" id="KW-0472">Membrane</keyword>
<dbReference type="InterPro" id="IPR002994">
    <property type="entry name" value="Surf1/Shy1"/>
</dbReference>
<feature type="region of interest" description="Disordered" evidence="2">
    <location>
        <begin position="189"/>
        <end position="219"/>
    </location>
</feature>
<name>A0ABQ6JBH8_9ACTN</name>
<dbReference type="Proteomes" id="UP001157017">
    <property type="component" value="Unassembled WGS sequence"/>
</dbReference>
<proteinExistence type="inferred from homology"/>
<evidence type="ECO:0000313" key="3">
    <source>
        <dbReference type="EMBL" id="GMA84961.1"/>
    </source>
</evidence>
<evidence type="ECO:0000313" key="4">
    <source>
        <dbReference type="Proteomes" id="UP001157017"/>
    </source>
</evidence>
<accession>A0ABQ6JBH8</accession>
<comment type="similarity">
    <text evidence="1">Belongs to the SURF1 family.</text>
</comment>
<gene>
    <name evidence="3" type="ORF">GCM10025868_02110</name>
</gene>
<evidence type="ECO:0000256" key="1">
    <source>
        <dbReference type="RuleBase" id="RU363076"/>
    </source>
</evidence>
<comment type="caution">
    <text evidence="3">The sequence shown here is derived from an EMBL/GenBank/DDBJ whole genome shotgun (WGS) entry which is preliminary data.</text>
</comment>
<comment type="subcellular location">
    <subcellularLocation>
        <location evidence="1">Cell membrane</location>
        <topology evidence="1">Multi-pass membrane protein</topology>
    </subcellularLocation>
</comment>
<evidence type="ECO:0000256" key="2">
    <source>
        <dbReference type="SAM" id="MobiDB-lite"/>
    </source>
</evidence>
<feature type="region of interest" description="Disordered" evidence="2">
    <location>
        <begin position="1"/>
        <end position="25"/>
    </location>
</feature>
<feature type="region of interest" description="Disordered" evidence="2">
    <location>
        <begin position="49"/>
        <end position="70"/>
    </location>
</feature>
<keyword evidence="4" id="KW-1185">Reference proteome</keyword>
<dbReference type="PROSITE" id="PS50895">
    <property type="entry name" value="SURF1"/>
    <property type="match status" value="1"/>
</dbReference>
<sequence length="219" mass="23293">MAGRYDVDRTLLVRNRPHDGGTGQPTYGYEVLVPLTTADGTTVVVDRGWIPGGTQGDRPGDRPDAVPAAPDGDVRVTVMLRRGEPPRAGTLPAGHLATIDLPEVARLAGLPTGSASPLVPAYGALLTEQPGPATAPAPLDPPEVDGGEGVNFSYAVQWLLFATLGLGFPLWLRRHRLRLAADRLEAADTVDGDPAPAPRPARPRRRRIWDADDEDDLGQ</sequence>
<keyword evidence="1" id="KW-1003">Cell membrane</keyword>